<gene>
    <name evidence="1" type="ORF">ARMOST_02293</name>
</gene>
<dbReference type="EMBL" id="FUEG01000001">
    <property type="protein sequence ID" value="SJK99012.1"/>
    <property type="molecule type" value="Genomic_DNA"/>
</dbReference>
<reference evidence="2" key="1">
    <citation type="journal article" date="2017" name="Nat. Ecol. Evol.">
        <title>Genome expansion and lineage-specific genetic innovations in the forest pathogenic fungi Armillaria.</title>
        <authorList>
            <person name="Sipos G."/>
            <person name="Prasanna A.N."/>
            <person name="Walter M.C."/>
            <person name="O'Connor E."/>
            <person name="Balint B."/>
            <person name="Krizsan K."/>
            <person name="Kiss B."/>
            <person name="Hess J."/>
            <person name="Varga T."/>
            <person name="Slot J."/>
            <person name="Riley R."/>
            <person name="Boka B."/>
            <person name="Rigling D."/>
            <person name="Barry K."/>
            <person name="Lee J."/>
            <person name="Mihaltcheva S."/>
            <person name="LaButti K."/>
            <person name="Lipzen A."/>
            <person name="Waldron R."/>
            <person name="Moloney N.M."/>
            <person name="Sperisen C."/>
            <person name="Kredics L."/>
            <person name="Vagvoelgyi C."/>
            <person name="Patrignani A."/>
            <person name="Fitzpatrick D."/>
            <person name="Nagy I."/>
            <person name="Doyle S."/>
            <person name="Anderson J.B."/>
            <person name="Grigoriev I.V."/>
            <person name="Gueldener U."/>
            <person name="Muensterkoetter M."/>
            <person name="Nagy L.G."/>
        </authorList>
    </citation>
    <scope>NUCLEOTIDE SEQUENCE [LARGE SCALE GENOMIC DNA]</scope>
    <source>
        <strain evidence="2">C18/9</strain>
    </source>
</reference>
<organism evidence="1 2">
    <name type="scientific">Armillaria ostoyae</name>
    <name type="common">Armillaria root rot fungus</name>
    <dbReference type="NCBI Taxonomy" id="47428"/>
    <lineage>
        <taxon>Eukaryota</taxon>
        <taxon>Fungi</taxon>
        <taxon>Dikarya</taxon>
        <taxon>Basidiomycota</taxon>
        <taxon>Agaricomycotina</taxon>
        <taxon>Agaricomycetes</taxon>
        <taxon>Agaricomycetidae</taxon>
        <taxon>Agaricales</taxon>
        <taxon>Marasmiineae</taxon>
        <taxon>Physalacriaceae</taxon>
        <taxon>Armillaria</taxon>
    </lineage>
</organism>
<keyword evidence="2" id="KW-1185">Reference proteome</keyword>
<protein>
    <submittedName>
        <fullName evidence="1">Uncharacterized protein</fullName>
    </submittedName>
</protein>
<sequence>MSLHCHLHPDTDAALTLPTLPLTIHNDYNNANKIRKYSTPVNGIEYRDKSTQIWKNAAAIVSVSERHRQGSARTPFNDTLSAFI</sequence>
<proteinExistence type="predicted"/>
<dbReference type="OrthoDB" id="10508635at2759"/>
<dbReference type="AlphaFoldDB" id="A0A284QRB8"/>
<accession>A0A284QRB8</accession>
<evidence type="ECO:0000313" key="2">
    <source>
        <dbReference type="Proteomes" id="UP000219338"/>
    </source>
</evidence>
<dbReference type="Proteomes" id="UP000219338">
    <property type="component" value="Unassembled WGS sequence"/>
</dbReference>
<dbReference type="OMA" id="NNANKIR"/>
<evidence type="ECO:0000313" key="1">
    <source>
        <dbReference type="EMBL" id="SJK99012.1"/>
    </source>
</evidence>
<name>A0A284QRB8_ARMOS</name>